<protein>
    <submittedName>
        <fullName evidence="1">Uncharacterized protein</fullName>
    </submittedName>
</protein>
<name>A0A1H5A2K0_9PSED</name>
<dbReference type="AlphaFoldDB" id="A0A1H5A2K0"/>
<evidence type="ECO:0000313" key="2">
    <source>
        <dbReference type="Proteomes" id="UP000198982"/>
    </source>
</evidence>
<dbReference type="EMBL" id="FNTJ01000003">
    <property type="protein sequence ID" value="SED36613.1"/>
    <property type="molecule type" value="Genomic_DNA"/>
</dbReference>
<sequence length="65" mass="7228">MATQVKIQDRDQLLVCGVRYEWNPVFHGYWSVNGQPRELQQADLSGLAEVAAGEYAPTSTPQIGH</sequence>
<reference evidence="2" key="1">
    <citation type="submission" date="2016-10" db="EMBL/GenBank/DDBJ databases">
        <authorList>
            <person name="Varghese N."/>
            <person name="Submissions S."/>
        </authorList>
    </citation>
    <scope>NUCLEOTIDE SEQUENCE [LARGE SCALE GENOMIC DNA]</scope>
    <source>
        <strain evidence="2">DSM 9751</strain>
    </source>
</reference>
<keyword evidence="2" id="KW-1185">Reference proteome</keyword>
<dbReference type="Proteomes" id="UP000198982">
    <property type="component" value="Unassembled WGS sequence"/>
</dbReference>
<dbReference type="RefSeq" id="WP_143038386.1">
    <property type="nucleotide sequence ID" value="NZ_FNTJ01000003.1"/>
</dbReference>
<evidence type="ECO:0000313" key="1">
    <source>
        <dbReference type="EMBL" id="SED36613.1"/>
    </source>
</evidence>
<organism evidence="1 2">
    <name type="scientific">Pseudomonas saponiphila</name>
    <dbReference type="NCBI Taxonomy" id="556534"/>
    <lineage>
        <taxon>Bacteria</taxon>
        <taxon>Pseudomonadati</taxon>
        <taxon>Pseudomonadota</taxon>
        <taxon>Gammaproteobacteria</taxon>
        <taxon>Pseudomonadales</taxon>
        <taxon>Pseudomonadaceae</taxon>
        <taxon>Pseudomonas</taxon>
    </lineage>
</organism>
<proteinExistence type="predicted"/>
<gene>
    <name evidence="1" type="ORF">SAMN05216178_6957</name>
</gene>
<accession>A0A1H5A2K0</accession>